<organism evidence="3">
    <name type="scientific">Spongospora subterranea</name>
    <dbReference type="NCBI Taxonomy" id="70186"/>
    <lineage>
        <taxon>Eukaryota</taxon>
        <taxon>Sar</taxon>
        <taxon>Rhizaria</taxon>
        <taxon>Endomyxa</taxon>
        <taxon>Phytomyxea</taxon>
        <taxon>Plasmodiophorida</taxon>
        <taxon>Plasmodiophoridae</taxon>
        <taxon>Spongospora</taxon>
    </lineage>
</organism>
<dbReference type="SMART" id="SM00717">
    <property type="entry name" value="SANT"/>
    <property type="match status" value="2"/>
</dbReference>
<dbReference type="SUPFAM" id="SSF46689">
    <property type="entry name" value="Homeodomain-like"/>
    <property type="match status" value="1"/>
</dbReference>
<feature type="region of interest" description="Disordered" evidence="1">
    <location>
        <begin position="219"/>
        <end position="278"/>
    </location>
</feature>
<dbReference type="EMBL" id="HACM01009251">
    <property type="protein sequence ID" value="CRZ09693.1"/>
    <property type="molecule type" value="Transcribed_RNA"/>
</dbReference>
<feature type="compositionally biased region" description="Basic and acidic residues" evidence="1">
    <location>
        <begin position="255"/>
        <end position="269"/>
    </location>
</feature>
<proteinExistence type="predicted"/>
<feature type="domain" description="Myb-like" evidence="2">
    <location>
        <begin position="40"/>
        <end position="90"/>
    </location>
</feature>
<evidence type="ECO:0000313" key="3">
    <source>
        <dbReference type="EMBL" id="CRZ09693.1"/>
    </source>
</evidence>
<evidence type="ECO:0000256" key="1">
    <source>
        <dbReference type="SAM" id="MobiDB-lite"/>
    </source>
</evidence>
<sequence>MADVVNAYKSTRTVAFSPATSSILSNPVGFLRQLSSPQYDSLLSDSKWTRLDTETVVNLATENKSWELIAQSTTQTFTGDDCRRRYEAISAAITVAAKKRLDFSKELSKKPRKAPEPTGTAWKPAEFTSWPVGQQKAWLALSKDPNSYYFRFAKPGVPISNADWTEEDLTTFRTLIQQRPANGNWGLFSLYFPTRTGEQCKLIYRSLIREGKRKTRQNVVSRIEKKAKSSEGDRIISVEKQGRDGSASESLLSDEPIHPDGAPKDDESCLPKSCEASPVDNEMEVITEHQEVEPGNEQSVGERSIEGGAAIETEVGENHQSNPILCDVEENNGGDLPQTIPLIPVRIQAPVLSEETTSPISQHVVNCADRSISPLFPNLFPVEVHSTTRSSLTLEQQFQAEVDDMEQGFRNVANRMKAIYRGRINASASEVDKISVNFDYEARSSEIVTRQRFERDTLHSMQRHRIVTLPEKEHNTIRIRFAQIPDYSLDDRCF</sequence>
<reference evidence="3" key="1">
    <citation type="submission" date="2015-04" db="EMBL/GenBank/DDBJ databases">
        <title>The genome sequence of the plant pathogenic Rhizarian Plasmodiophora brassicae reveals insights in its biotrophic life cycle and the origin of chitin synthesis.</title>
        <authorList>
            <person name="Schwelm A."/>
            <person name="Fogelqvist J."/>
            <person name="Knaust A."/>
            <person name="Julke S."/>
            <person name="Lilja T."/>
            <person name="Dhandapani V."/>
            <person name="Bonilla-Rosso G."/>
            <person name="Karlsson M."/>
            <person name="Shevchenko A."/>
            <person name="Choi S.R."/>
            <person name="Kim H.G."/>
            <person name="Park J.Y."/>
            <person name="Lim Y.P."/>
            <person name="Ludwig-Muller J."/>
            <person name="Dixelius C."/>
        </authorList>
    </citation>
    <scope>NUCLEOTIDE SEQUENCE</scope>
    <source>
        <tissue evidence="3">Potato root galls</tissue>
    </source>
</reference>
<accession>A0A0H5R6B8</accession>
<feature type="domain" description="Myb-like" evidence="2">
    <location>
        <begin position="164"/>
        <end position="208"/>
    </location>
</feature>
<evidence type="ECO:0000259" key="2">
    <source>
        <dbReference type="PROSITE" id="PS50090"/>
    </source>
</evidence>
<feature type="compositionally biased region" description="Basic and acidic residues" evidence="1">
    <location>
        <begin position="222"/>
        <end position="243"/>
    </location>
</feature>
<name>A0A0H5R6B8_9EUKA</name>
<dbReference type="CDD" id="cd00167">
    <property type="entry name" value="SANT"/>
    <property type="match status" value="1"/>
</dbReference>
<dbReference type="PROSITE" id="PS50090">
    <property type="entry name" value="MYB_LIKE"/>
    <property type="match status" value="2"/>
</dbReference>
<dbReference type="Gene3D" id="1.10.10.60">
    <property type="entry name" value="Homeodomain-like"/>
    <property type="match status" value="1"/>
</dbReference>
<dbReference type="InterPro" id="IPR009057">
    <property type="entry name" value="Homeodomain-like_sf"/>
</dbReference>
<dbReference type="AlphaFoldDB" id="A0A0H5R6B8"/>
<protein>
    <recommendedName>
        <fullName evidence="2">Myb-like domain-containing protein</fullName>
    </recommendedName>
</protein>
<dbReference type="InterPro" id="IPR001005">
    <property type="entry name" value="SANT/Myb"/>
</dbReference>